<dbReference type="Gene3D" id="3.40.1090.10">
    <property type="entry name" value="Cytosolic phospholipase A2 catalytic domain"/>
    <property type="match status" value="2"/>
</dbReference>
<feature type="active site" description="Proton acceptor" evidence="4">
    <location>
        <position position="210"/>
    </location>
</feature>
<evidence type="ECO:0000259" key="5">
    <source>
        <dbReference type="PROSITE" id="PS51635"/>
    </source>
</evidence>
<protein>
    <submittedName>
        <fullName evidence="6">Patatin-like phospholipase family protein</fullName>
    </submittedName>
</protein>
<evidence type="ECO:0000256" key="1">
    <source>
        <dbReference type="ARBA" id="ARBA00022801"/>
    </source>
</evidence>
<evidence type="ECO:0000313" key="7">
    <source>
        <dbReference type="Proteomes" id="UP000655420"/>
    </source>
</evidence>
<feature type="active site" description="Nucleophile" evidence="4">
    <location>
        <position position="46"/>
    </location>
</feature>
<dbReference type="RefSeq" id="WP_200605837.1">
    <property type="nucleotide sequence ID" value="NZ_JAEHHL010000001.1"/>
</dbReference>
<dbReference type="InterPro" id="IPR002641">
    <property type="entry name" value="PNPLA_dom"/>
</dbReference>
<dbReference type="PANTHER" id="PTHR14226">
    <property type="entry name" value="NEUROPATHY TARGET ESTERASE/SWISS CHEESE D.MELANOGASTER"/>
    <property type="match status" value="1"/>
</dbReference>
<dbReference type="InterPro" id="IPR016035">
    <property type="entry name" value="Acyl_Trfase/lysoPLipase"/>
</dbReference>
<reference evidence="6" key="1">
    <citation type="submission" date="2020-12" db="EMBL/GenBank/DDBJ databases">
        <title>Bacterial taxonomy.</title>
        <authorList>
            <person name="Pan X."/>
        </authorList>
    </citation>
    <scope>NUCLEOTIDE SEQUENCE</scope>
    <source>
        <strain evidence="6">M0105</strain>
    </source>
</reference>
<accession>A0A8J7M3Y3</accession>
<keyword evidence="3 4" id="KW-0443">Lipid metabolism</keyword>
<evidence type="ECO:0000256" key="3">
    <source>
        <dbReference type="ARBA" id="ARBA00023098"/>
    </source>
</evidence>
<feature type="short sequence motif" description="GXSXG" evidence="4">
    <location>
        <begin position="44"/>
        <end position="48"/>
    </location>
</feature>
<name>A0A8J7M3Y3_9RHOB</name>
<dbReference type="Pfam" id="PF01734">
    <property type="entry name" value="Patatin"/>
    <property type="match status" value="1"/>
</dbReference>
<feature type="short sequence motif" description="DGA/G" evidence="4">
    <location>
        <begin position="210"/>
        <end position="212"/>
    </location>
</feature>
<evidence type="ECO:0000313" key="6">
    <source>
        <dbReference type="EMBL" id="MBK0397759.1"/>
    </source>
</evidence>
<evidence type="ECO:0000256" key="2">
    <source>
        <dbReference type="ARBA" id="ARBA00022963"/>
    </source>
</evidence>
<dbReference type="InterPro" id="IPR050301">
    <property type="entry name" value="NTE"/>
</dbReference>
<feature type="domain" description="PNPLA" evidence="5">
    <location>
        <begin position="12"/>
        <end position="223"/>
    </location>
</feature>
<dbReference type="GO" id="GO:0016787">
    <property type="term" value="F:hydrolase activity"/>
    <property type="evidence" value="ECO:0007669"/>
    <property type="project" value="UniProtKB-UniRule"/>
</dbReference>
<dbReference type="Proteomes" id="UP000655420">
    <property type="component" value="Unassembled WGS sequence"/>
</dbReference>
<dbReference type="PANTHER" id="PTHR14226:SF78">
    <property type="entry name" value="SLR0060 PROTEIN"/>
    <property type="match status" value="1"/>
</dbReference>
<dbReference type="EMBL" id="JAEHHL010000001">
    <property type="protein sequence ID" value="MBK0397759.1"/>
    <property type="molecule type" value="Genomic_DNA"/>
</dbReference>
<gene>
    <name evidence="6" type="ORF">H0I76_01015</name>
</gene>
<organism evidence="6 7">
    <name type="scientific">Thermohalobaculum xanthum</name>
    <dbReference type="NCBI Taxonomy" id="2753746"/>
    <lineage>
        <taxon>Bacteria</taxon>
        <taxon>Pseudomonadati</taxon>
        <taxon>Pseudomonadota</taxon>
        <taxon>Alphaproteobacteria</taxon>
        <taxon>Rhodobacterales</taxon>
        <taxon>Paracoccaceae</taxon>
        <taxon>Thermohalobaculum</taxon>
    </lineage>
</organism>
<comment type="caution">
    <text evidence="6">The sequence shown here is derived from an EMBL/GenBank/DDBJ whole genome shotgun (WGS) entry which is preliminary data.</text>
</comment>
<keyword evidence="1 4" id="KW-0378">Hydrolase</keyword>
<proteinExistence type="predicted"/>
<dbReference type="PROSITE" id="PS51635">
    <property type="entry name" value="PNPLA"/>
    <property type="match status" value="1"/>
</dbReference>
<keyword evidence="7" id="KW-1185">Reference proteome</keyword>
<sequence length="353" mass="38811">MAAIHQTKSINLALQGGGAHGAFTWGALDRLLEEERLDIEAISGTSAGAMNAAMLKTGYLGGDPGGLGGREGARAQLAHFWGEIRRAARRNAHPVVDWLGAFSPGIANMVHEAMRLPMDTVAATINRSLSPYQWNPLNLNPLGDLLRETTCFDRICRSCYPHIFVSATNVRTGRIKVFKNGELTVDVFLASACLPFLFQAVEIDGEHYWDGGYMGNPALFPLFYETGTDDILIVHVNPIERPEVPQTANDIINRVNEISFNSSLLRELRAIAFVGRLIEEGKLSPSEMKAIRIHAVRDDETMRELGFASKLNPRPGLFDDLKAAGRAAADSFLRAHWDKIGVRGSVDIRAMLY</sequence>
<keyword evidence="2 4" id="KW-0442">Lipid degradation</keyword>
<dbReference type="SUPFAM" id="SSF52151">
    <property type="entry name" value="FabD/lysophospholipase-like"/>
    <property type="match status" value="1"/>
</dbReference>
<dbReference type="GO" id="GO:0016042">
    <property type="term" value="P:lipid catabolic process"/>
    <property type="evidence" value="ECO:0007669"/>
    <property type="project" value="UniProtKB-UniRule"/>
</dbReference>
<evidence type="ECO:0000256" key="4">
    <source>
        <dbReference type="PROSITE-ProRule" id="PRU01161"/>
    </source>
</evidence>
<feature type="short sequence motif" description="GXGXXG" evidence="4">
    <location>
        <begin position="16"/>
        <end position="21"/>
    </location>
</feature>
<dbReference type="AlphaFoldDB" id="A0A8J7M3Y3"/>